<dbReference type="SUPFAM" id="SSF51735">
    <property type="entry name" value="NAD(P)-binding Rossmann-fold domains"/>
    <property type="match status" value="1"/>
</dbReference>
<evidence type="ECO:0000313" key="3">
    <source>
        <dbReference type="Proteomes" id="UP001642482"/>
    </source>
</evidence>
<reference evidence="2 3" key="1">
    <citation type="submission" date="2024-01" db="EMBL/GenBank/DDBJ databases">
        <authorList>
            <person name="Allen C."/>
            <person name="Tagirdzhanova G."/>
        </authorList>
    </citation>
    <scope>NUCLEOTIDE SEQUENCE [LARGE SCALE GENOMIC DNA]</scope>
</reference>
<keyword evidence="3" id="KW-1185">Reference proteome</keyword>
<proteinExistence type="predicted"/>
<dbReference type="PANTHER" id="PTHR42840">
    <property type="entry name" value="NAD(P)-BINDING ROSSMANN-FOLD SUPERFAMILY PROTEIN-RELATED"/>
    <property type="match status" value="1"/>
</dbReference>
<protein>
    <recommendedName>
        <fullName evidence="1">Gfo/Idh/MocA-like oxidoreductase N-terminal domain-containing protein</fullName>
    </recommendedName>
</protein>
<feature type="domain" description="Gfo/Idh/MocA-like oxidoreductase N-terminal" evidence="1">
    <location>
        <begin position="92"/>
        <end position="162"/>
    </location>
</feature>
<comment type="caution">
    <text evidence="2">The sequence shown here is derived from an EMBL/GenBank/DDBJ whole genome shotgun (WGS) entry which is preliminary data.</text>
</comment>
<gene>
    <name evidence="2" type="ORF">SEUCBS140593_005079</name>
</gene>
<dbReference type="Proteomes" id="UP001642482">
    <property type="component" value="Unassembled WGS sequence"/>
</dbReference>
<dbReference type="EMBL" id="CAWUHD010000047">
    <property type="protein sequence ID" value="CAK7222963.1"/>
    <property type="molecule type" value="Genomic_DNA"/>
</dbReference>
<dbReference type="InterPro" id="IPR036291">
    <property type="entry name" value="NAD(P)-bd_dom_sf"/>
</dbReference>
<dbReference type="Gene3D" id="3.40.50.720">
    <property type="entry name" value="NAD(P)-binding Rossmann-like Domain"/>
    <property type="match status" value="1"/>
</dbReference>
<sequence length="416" mass="45646">MATLNVLMVGTGEYTTGFVGGGASGSDKKVGVVGLSLFDLRRRGKVGDLSMVGTTGSKFPAIREHLQKNITQVYNGLDTSFTSYPAEGVRNADAYKEAIDALKKGDAITIFTPDPTHFPIAMYAIERGIHVMITKPAVMTLEHHVALIEAAQKHGVYVYIEHHKRYDPAYADARHRAQKLGDFNYFYSYMSQPKSQLETFKAWAGVESDISYYLNSHHIDICDSMVTQLDYVPVGVTGSASTGVATALGCAEQTEDTITLLVRWQHKTEPSRRATAVYTASWTAPQRAGVHSNQYFHYLAQNGEIRIDQAKRGYDVADDSAGQLMWYNPFYMRYAPDEDGNFAGQGGYGYVSMEKFVDGCRAVNAGTLKATDLDAKALPTLANTIATTAILEAGRRSIDEKREIGISSEGGVWKLV</sequence>
<name>A0ABP0BTM9_9PEZI</name>
<organism evidence="2 3">
    <name type="scientific">Sporothrix eucalyptigena</name>
    <dbReference type="NCBI Taxonomy" id="1812306"/>
    <lineage>
        <taxon>Eukaryota</taxon>
        <taxon>Fungi</taxon>
        <taxon>Dikarya</taxon>
        <taxon>Ascomycota</taxon>
        <taxon>Pezizomycotina</taxon>
        <taxon>Sordariomycetes</taxon>
        <taxon>Sordariomycetidae</taxon>
        <taxon>Ophiostomatales</taxon>
        <taxon>Ophiostomataceae</taxon>
        <taxon>Sporothrix</taxon>
    </lineage>
</organism>
<evidence type="ECO:0000313" key="2">
    <source>
        <dbReference type="EMBL" id="CAK7222963.1"/>
    </source>
</evidence>
<dbReference type="Gene3D" id="3.30.360.10">
    <property type="entry name" value="Dihydrodipicolinate Reductase, domain 2"/>
    <property type="match status" value="1"/>
</dbReference>
<dbReference type="PANTHER" id="PTHR42840:SF6">
    <property type="entry name" value="BINDING ROSSMANN FOLD OXIDOREDUCTASE, PUTATIVE (AFU_ORTHOLOGUE AFUA_3G11930)-RELATED"/>
    <property type="match status" value="1"/>
</dbReference>
<dbReference type="InterPro" id="IPR000683">
    <property type="entry name" value="Gfo/Idh/MocA-like_OxRdtase_N"/>
</dbReference>
<dbReference type="Pfam" id="PF01408">
    <property type="entry name" value="GFO_IDH_MocA"/>
    <property type="match status" value="1"/>
</dbReference>
<accession>A0ABP0BTM9</accession>
<evidence type="ECO:0000259" key="1">
    <source>
        <dbReference type="Pfam" id="PF01408"/>
    </source>
</evidence>